<dbReference type="InterPro" id="IPR036188">
    <property type="entry name" value="FAD/NAD-bd_sf"/>
</dbReference>
<evidence type="ECO:0000256" key="3">
    <source>
        <dbReference type="ARBA" id="ARBA00022827"/>
    </source>
</evidence>
<comment type="caution">
    <text evidence="8">The sequence shown here is derived from an EMBL/GenBank/DDBJ whole genome shotgun (WGS) entry which is preliminary data.</text>
</comment>
<dbReference type="GO" id="GO:0071949">
    <property type="term" value="F:FAD binding"/>
    <property type="evidence" value="ECO:0007669"/>
    <property type="project" value="InterPro"/>
</dbReference>
<organism evidence="8 9">
    <name type="scientific">Aureobasidium pullulans</name>
    <name type="common">Black yeast</name>
    <name type="synonym">Pullularia pullulans</name>
    <dbReference type="NCBI Taxonomy" id="5580"/>
    <lineage>
        <taxon>Eukaryota</taxon>
        <taxon>Fungi</taxon>
        <taxon>Dikarya</taxon>
        <taxon>Ascomycota</taxon>
        <taxon>Pezizomycotina</taxon>
        <taxon>Dothideomycetes</taxon>
        <taxon>Dothideomycetidae</taxon>
        <taxon>Dothideales</taxon>
        <taxon>Saccotheciaceae</taxon>
        <taxon>Aureobasidium</taxon>
    </lineage>
</organism>
<proteinExistence type="predicted"/>
<gene>
    <name evidence="8" type="ORF">D6D15_03814</name>
</gene>
<dbReference type="PANTHER" id="PTHR47178">
    <property type="entry name" value="MONOOXYGENASE, FAD-BINDING"/>
    <property type="match status" value="1"/>
</dbReference>
<reference evidence="8 9" key="1">
    <citation type="submission" date="2018-10" db="EMBL/GenBank/DDBJ databases">
        <title>Fifty Aureobasidium pullulans genomes reveal a recombining polyextremotolerant generalist.</title>
        <authorList>
            <person name="Gostincar C."/>
            <person name="Turk M."/>
            <person name="Zajc J."/>
            <person name="Gunde-Cimerman N."/>
        </authorList>
    </citation>
    <scope>NUCLEOTIDE SEQUENCE [LARGE SCALE GENOMIC DNA]</scope>
    <source>
        <strain evidence="8 9">EXF-10507</strain>
    </source>
</reference>
<sequence length="492" mass="52474">MTQKPVLISGAGLASLLLARSLLRYKIPFRVFERDASLSSRGQGYRLRLSSEGLDAIESALEPAAWQKFYDRCGKTGGGGMKTIDATTGEAIEQPPAAPAGNSSSGESGGSDNKESLSSREGKVVGIARGDMRSLFMEGCEQFVQFNKHVKGYELTTDGVKAIFSDGTKSEEGSMLIGGEGINSYVAKQLSNGKLKVYDTGARGIHGQAPTTAFKGLGEGVFRIVDNSRPNGSFAVITNVRAGDMDDPNTQFGWTMVGEPGVIKAPNDDYTIVGETASNIARELTKNWHHSLKPLFTESTTSEGAFWKITISTPSGVPVWPNQPRVTVIGDAAHSMTPAGGLGANTAVRDSALLGRLLKGGYYEGATADYEKEMRVYGSEAVGKSYGMASKMFKIHIDEDNSTTMDGEVLVDRLRSQLDQALTAGRARVAEKALQDKIAADNDGWSDVEDDATVVVDDVLPVVEVNKVVEGTEGMDDKVADVALVAIPRKRG</sequence>
<feature type="region of interest" description="Disordered" evidence="6">
    <location>
        <begin position="93"/>
        <end position="123"/>
    </location>
</feature>
<feature type="domain" description="FAD-binding" evidence="7">
    <location>
        <begin position="5"/>
        <end position="360"/>
    </location>
</feature>
<evidence type="ECO:0000256" key="2">
    <source>
        <dbReference type="ARBA" id="ARBA00022630"/>
    </source>
</evidence>
<keyword evidence="3" id="KW-0274">FAD</keyword>
<dbReference type="AlphaFoldDB" id="A0A4S9BE99"/>
<evidence type="ECO:0000256" key="4">
    <source>
        <dbReference type="ARBA" id="ARBA00023002"/>
    </source>
</evidence>
<evidence type="ECO:0000256" key="1">
    <source>
        <dbReference type="ARBA" id="ARBA00001974"/>
    </source>
</evidence>
<dbReference type="EMBL" id="QZAR01000049">
    <property type="protein sequence ID" value="THW91501.1"/>
    <property type="molecule type" value="Genomic_DNA"/>
</dbReference>
<dbReference type="Gene3D" id="3.50.50.60">
    <property type="entry name" value="FAD/NAD(P)-binding domain"/>
    <property type="match status" value="1"/>
</dbReference>
<feature type="compositionally biased region" description="Basic and acidic residues" evidence="6">
    <location>
        <begin position="112"/>
        <end position="123"/>
    </location>
</feature>
<dbReference type="GO" id="GO:0004497">
    <property type="term" value="F:monooxygenase activity"/>
    <property type="evidence" value="ECO:0007669"/>
    <property type="project" value="UniProtKB-KW"/>
</dbReference>
<dbReference type="PRINTS" id="PR00420">
    <property type="entry name" value="RNGMNOXGNASE"/>
</dbReference>
<keyword evidence="2" id="KW-0285">Flavoprotein</keyword>
<dbReference type="Proteomes" id="UP000304928">
    <property type="component" value="Unassembled WGS sequence"/>
</dbReference>
<evidence type="ECO:0000256" key="5">
    <source>
        <dbReference type="ARBA" id="ARBA00023033"/>
    </source>
</evidence>
<dbReference type="PANTHER" id="PTHR47178:SF5">
    <property type="entry name" value="FAD-BINDING DOMAIN-CONTAINING PROTEIN"/>
    <property type="match status" value="1"/>
</dbReference>
<evidence type="ECO:0000313" key="9">
    <source>
        <dbReference type="Proteomes" id="UP000304928"/>
    </source>
</evidence>
<evidence type="ECO:0000313" key="8">
    <source>
        <dbReference type="EMBL" id="THW91501.1"/>
    </source>
</evidence>
<name>A0A4S9BE99_AURPU</name>
<evidence type="ECO:0000256" key="6">
    <source>
        <dbReference type="SAM" id="MobiDB-lite"/>
    </source>
</evidence>
<dbReference type="Pfam" id="PF01494">
    <property type="entry name" value="FAD_binding_3"/>
    <property type="match status" value="1"/>
</dbReference>
<accession>A0A4S9BE99</accession>
<keyword evidence="5" id="KW-0503">Monooxygenase</keyword>
<protein>
    <submittedName>
        <fullName evidence="8">FAD/NAD(P)-binding domain-containing protein</fullName>
    </submittedName>
</protein>
<keyword evidence="4" id="KW-0560">Oxidoreductase</keyword>
<comment type="cofactor">
    <cofactor evidence="1">
        <name>FAD</name>
        <dbReference type="ChEBI" id="CHEBI:57692"/>
    </cofactor>
</comment>
<evidence type="ECO:0000259" key="7">
    <source>
        <dbReference type="Pfam" id="PF01494"/>
    </source>
</evidence>
<dbReference type="SUPFAM" id="SSF51905">
    <property type="entry name" value="FAD/NAD(P)-binding domain"/>
    <property type="match status" value="1"/>
</dbReference>
<dbReference type="InterPro" id="IPR002938">
    <property type="entry name" value="FAD-bd"/>
</dbReference>